<organism evidence="1 2">
    <name type="scientific">Steinernema carpocapsae</name>
    <name type="common">Entomopathogenic nematode</name>
    <dbReference type="NCBI Taxonomy" id="34508"/>
    <lineage>
        <taxon>Eukaryota</taxon>
        <taxon>Metazoa</taxon>
        <taxon>Ecdysozoa</taxon>
        <taxon>Nematoda</taxon>
        <taxon>Chromadorea</taxon>
        <taxon>Rhabditida</taxon>
        <taxon>Tylenchina</taxon>
        <taxon>Panagrolaimomorpha</taxon>
        <taxon>Strongyloidoidea</taxon>
        <taxon>Steinernematidae</taxon>
        <taxon>Steinernema</taxon>
    </lineage>
</organism>
<keyword evidence="2" id="KW-1185">Reference proteome</keyword>
<evidence type="ECO:0000313" key="2">
    <source>
        <dbReference type="Proteomes" id="UP000298663"/>
    </source>
</evidence>
<reference evidence="1 2" key="1">
    <citation type="journal article" date="2015" name="Genome Biol.">
        <title>Comparative genomics of Steinernema reveals deeply conserved gene regulatory networks.</title>
        <authorList>
            <person name="Dillman A.R."/>
            <person name="Macchietto M."/>
            <person name="Porter C.F."/>
            <person name="Rogers A."/>
            <person name="Williams B."/>
            <person name="Antoshechkin I."/>
            <person name="Lee M.M."/>
            <person name="Goodwin Z."/>
            <person name="Lu X."/>
            <person name="Lewis E.E."/>
            <person name="Goodrich-Blair H."/>
            <person name="Stock S.P."/>
            <person name="Adams B.J."/>
            <person name="Sternberg P.W."/>
            <person name="Mortazavi A."/>
        </authorList>
    </citation>
    <scope>NUCLEOTIDE SEQUENCE [LARGE SCALE GENOMIC DNA]</scope>
    <source>
        <strain evidence="1 2">ALL</strain>
    </source>
</reference>
<evidence type="ECO:0000313" key="1">
    <source>
        <dbReference type="EMBL" id="TKR78288.1"/>
    </source>
</evidence>
<proteinExistence type="predicted"/>
<gene>
    <name evidence="1" type="ORF">L596_019118</name>
</gene>
<protein>
    <submittedName>
        <fullName evidence="1">Uncharacterized protein</fullName>
    </submittedName>
</protein>
<comment type="caution">
    <text evidence="1">The sequence shown here is derived from an EMBL/GenBank/DDBJ whole genome shotgun (WGS) entry which is preliminary data.</text>
</comment>
<reference evidence="1 2" key="2">
    <citation type="journal article" date="2019" name="G3 (Bethesda)">
        <title>Hybrid Assembly of the Genome of the Entomopathogenic Nematode Steinernema carpocapsae Identifies the X-Chromosome.</title>
        <authorList>
            <person name="Serra L."/>
            <person name="Macchietto M."/>
            <person name="Macias-Munoz A."/>
            <person name="McGill C.J."/>
            <person name="Rodriguez I.M."/>
            <person name="Rodriguez B."/>
            <person name="Murad R."/>
            <person name="Mortazavi A."/>
        </authorList>
    </citation>
    <scope>NUCLEOTIDE SEQUENCE [LARGE SCALE GENOMIC DNA]</scope>
    <source>
        <strain evidence="1 2">ALL</strain>
    </source>
</reference>
<dbReference type="AlphaFoldDB" id="A0A4U5N6W5"/>
<sequence length="85" mass="9398">MNYASVHSSLTGGCCKSDSERKWTVKICASGGFPVLQARMCEFSLGLRSPRQQQSFLVPTFFSPLEDGDSSPPPYPRLIFSDVFC</sequence>
<name>A0A4U5N6W5_STECR</name>
<dbReference type="EMBL" id="AZBU02000005">
    <property type="protein sequence ID" value="TKR78288.1"/>
    <property type="molecule type" value="Genomic_DNA"/>
</dbReference>
<dbReference type="Proteomes" id="UP000298663">
    <property type="component" value="Unassembled WGS sequence"/>
</dbReference>
<accession>A0A4U5N6W5</accession>